<name>A0A381PMP6_9ZZZZ</name>
<evidence type="ECO:0000313" key="2">
    <source>
        <dbReference type="EMBL" id="SUZ68291.1"/>
    </source>
</evidence>
<evidence type="ECO:0008006" key="3">
    <source>
        <dbReference type="Google" id="ProtNLM"/>
    </source>
</evidence>
<sequence>MPTYVFKEKGKRKLIEIQMKISELDSFKVKNPKLKQVPTAPSFRLKGTGWYETDFKTGKKKNLAKNDDDKPANKDKTKDESPKKKEQNKKKEVKSENS</sequence>
<reference evidence="2" key="1">
    <citation type="submission" date="2018-05" db="EMBL/GenBank/DDBJ databases">
        <authorList>
            <person name="Lanie J.A."/>
            <person name="Ng W.-L."/>
            <person name="Kazmierczak K.M."/>
            <person name="Andrzejewski T.M."/>
            <person name="Davidsen T.M."/>
            <person name="Wayne K.J."/>
            <person name="Tettelin H."/>
            <person name="Glass J.I."/>
            <person name="Rusch D."/>
            <person name="Podicherti R."/>
            <person name="Tsui H.-C.T."/>
            <person name="Winkler M.E."/>
        </authorList>
    </citation>
    <scope>NUCLEOTIDE SEQUENCE</scope>
</reference>
<dbReference type="AlphaFoldDB" id="A0A381PMP6"/>
<proteinExistence type="predicted"/>
<protein>
    <recommendedName>
        <fullName evidence="3">FmdB family transcriptional regulator</fullName>
    </recommendedName>
</protein>
<accession>A0A381PMP6</accession>
<evidence type="ECO:0000256" key="1">
    <source>
        <dbReference type="SAM" id="MobiDB-lite"/>
    </source>
</evidence>
<gene>
    <name evidence="2" type="ORF">METZ01_LOCUS21145</name>
</gene>
<feature type="region of interest" description="Disordered" evidence="1">
    <location>
        <begin position="56"/>
        <end position="98"/>
    </location>
</feature>
<organism evidence="2">
    <name type="scientific">marine metagenome</name>
    <dbReference type="NCBI Taxonomy" id="408172"/>
    <lineage>
        <taxon>unclassified sequences</taxon>
        <taxon>metagenomes</taxon>
        <taxon>ecological metagenomes</taxon>
    </lineage>
</organism>
<feature type="compositionally biased region" description="Basic and acidic residues" evidence="1">
    <location>
        <begin position="64"/>
        <end position="98"/>
    </location>
</feature>
<dbReference type="EMBL" id="UINC01001036">
    <property type="protein sequence ID" value="SUZ68291.1"/>
    <property type="molecule type" value="Genomic_DNA"/>
</dbReference>